<feature type="region of interest" description="Disordered" evidence="1">
    <location>
        <begin position="64"/>
        <end position="84"/>
    </location>
</feature>
<protein>
    <submittedName>
        <fullName evidence="2">Uncharacterized protein</fullName>
    </submittedName>
</protein>
<sequence>MIENHRVGVGRDALGGGRPPSILGGGLAAGAALKPASGLPPRGVQSHTQGPLGLAWRSGAEINWRAPEGPGGRVAGFKGVGPGE</sequence>
<dbReference type="Proteomes" id="UP000198418">
    <property type="component" value="Unassembled WGS sequence"/>
</dbReference>
<accession>A0A212RB29</accession>
<proteinExistence type="predicted"/>
<organism evidence="2 3">
    <name type="scientific">Rhodoblastus acidophilus</name>
    <name type="common">Rhodopseudomonas acidophila</name>
    <dbReference type="NCBI Taxonomy" id="1074"/>
    <lineage>
        <taxon>Bacteria</taxon>
        <taxon>Pseudomonadati</taxon>
        <taxon>Pseudomonadota</taxon>
        <taxon>Alphaproteobacteria</taxon>
        <taxon>Hyphomicrobiales</taxon>
        <taxon>Rhodoblastaceae</taxon>
        <taxon>Rhodoblastus</taxon>
    </lineage>
</organism>
<gene>
    <name evidence="2" type="ORF">SAMN06265338_103209</name>
</gene>
<dbReference type="EMBL" id="FYDG01000003">
    <property type="protein sequence ID" value="SNB69383.1"/>
    <property type="molecule type" value="Genomic_DNA"/>
</dbReference>
<evidence type="ECO:0000256" key="1">
    <source>
        <dbReference type="SAM" id="MobiDB-lite"/>
    </source>
</evidence>
<evidence type="ECO:0000313" key="3">
    <source>
        <dbReference type="Proteomes" id="UP000198418"/>
    </source>
</evidence>
<evidence type="ECO:0000313" key="2">
    <source>
        <dbReference type="EMBL" id="SNB69383.1"/>
    </source>
</evidence>
<keyword evidence="3" id="KW-1185">Reference proteome</keyword>
<feature type="compositionally biased region" description="Gly residues" evidence="1">
    <location>
        <begin position="69"/>
        <end position="84"/>
    </location>
</feature>
<reference evidence="3" key="1">
    <citation type="submission" date="2017-06" db="EMBL/GenBank/DDBJ databases">
        <authorList>
            <person name="Varghese N."/>
            <person name="Submissions S."/>
        </authorList>
    </citation>
    <scope>NUCLEOTIDE SEQUENCE [LARGE SCALE GENOMIC DNA]</scope>
    <source>
        <strain evidence="3">DSM 137</strain>
    </source>
</reference>
<name>A0A212RB29_RHOAC</name>
<dbReference type="AlphaFoldDB" id="A0A212RB29"/>